<evidence type="ECO:0000256" key="1">
    <source>
        <dbReference type="ARBA" id="ARBA00007664"/>
    </source>
</evidence>
<dbReference type="PROSITE" id="PS00135">
    <property type="entry name" value="TRYPSIN_SER"/>
    <property type="match status" value="1"/>
</dbReference>
<protein>
    <recommendedName>
        <fullName evidence="5">trypsin</fullName>
        <ecNumber evidence="5">3.4.21.4</ecNumber>
    </recommendedName>
</protein>
<organism evidence="9 10">
    <name type="scientific">Lentzea pudingi</name>
    <dbReference type="NCBI Taxonomy" id="1789439"/>
    <lineage>
        <taxon>Bacteria</taxon>
        <taxon>Bacillati</taxon>
        <taxon>Actinomycetota</taxon>
        <taxon>Actinomycetes</taxon>
        <taxon>Pseudonocardiales</taxon>
        <taxon>Pseudonocardiaceae</taxon>
        <taxon>Lentzea</taxon>
    </lineage>
</organism>
<evidence type="ECO:0000256" key="6">
    <source>
        <dbReference type="RuleBase" id="RU363034"/>
    </source>
</evidence>
<keyword evidence="2" id="KW-0222">Digestion</keyword>
<comment type="caution">
    <text evidence="9">The sequence shown here is derived from an EMBL/GenBank/DDBJ whole genome shotgun (WGS) entry which is preliminary data.</text>
</comment>
<proteinExistence type="inferred from homology"/>
<dbReference type="RefSeq" id="WP_189155047.1">
    <property type="nucleotide sequence ID" value="NZ_BMNC01000003.1"/>
</dbReference>
<name>A0ABQ2HT66_9PSEU</name>
<comment type="similarity">
    <text evidence="1">Belongs to the peptidase S1 family.</text>
</comment>
<dbReference type="PROSITE" id="PS50240">
    <property type="entry name" value="TRYPSIN_DOM"/>
    <property type="match status" value="1"/>
</dbReference>
<dbReference type="InterPro" id="IPR050430">
    <property type="entry name" value="Peptidase_S1"/>
</dbReference>
<dbReference type="SUPFAM" id="SSF50494">
    <property type="entry name" value="Trypsin-like serine proteases"/>
    <property type="match status" value="1"/>
</dbReference>
<gene>
    <name evidence="9" type="ORF">GCM10011609_27420</name>
</gene>
<evidence type="ECO:0000256" key="3">
    <source>
        <dbReference type="ARBA" id="ARBA00023157"/>
    </source>
</evidence>
<dbReference type="InterPro" id="IPR018114">
    <property type="entry name" value="TRYPSIN_HIS"/>
</dbReference>
<dbReference type="EC" id="3.4.21.4" evidence="5"/>
<dbReference type="PROSITE" id="PS00134">
    <property type="entry name" value="TRYPSIN_HIS"/>
    <property type="match status" value="1"/>
</dbReference>
<comment type="catalytic activity">
    <reaction evidence="4">
        <text>Preferential cleavage: Arg-|-Xaa, Lys-|-Xaa.</text>
        <dbReference type="EC" id="3.4.21.4"/>
    </reaction>
</comment>
<dbReference type="InterPro" id="IPR033116">
    <property type="entry name" value="TRYPSIN_SER"/>
</dbReference>
<dbReference type="Pfam" id="PF00089">
    <property type="entry name" value="Trypsin"/>
    <property type="match status" value="1"/>
</dbReference>
<keyword evidence="3" id="KW-1015">Disulfide bond</keyword>
<evidence type="ECO:0000256" key="7">
    <source>
        <dbReference type="SAM" id="SignalP"/>
    </source>
</evidence>
<evidence type="ECO:0000256" key="4">
    <source>
        <dbReference type="ARBA" id="ARBA00036320"/>
    </source>
</evidence>
<dbReference type="Proteomes" id="UP000597656">
    <property type="component" value="Unassembled WGS sequence"/>
</dbReference>
<evidence type="ECO:0000259" key="8">
    <source>
        <dbReference type="PROSITE" id="PS50240"/>
    </source>
</evidence>
<dbReference type="PANTHER" id="PTHR24276:SF97">
    <property type="entry name" value="GH13245P2-RELATED"/>
    <property type="match status" value="1"/>
</dbReference>
<dbReference type="SMART" id="SM00020">
    <property type="entry name" value="Tryp_SPc"/>
    <property type="match status" value="1"/>
</dbReference>
<keyword evidence="6" id="KW-0720">Serine protease</keyword>
<sequence>MLRHKRIALIAATLALGTAVTTASAAPHDNGNSYGDSSVSTFDGASGQIYQGQNATVAEFPAVVANLRSEGSRPKGQSCTGAVIGRRHILTAAHCHDLAGTKTSLYGLDDLVVGTGTTLTTKSYVKHPKFINWDQGYDVAVITTNEDIPLAPEKWAKYATSADAGIWKVGDTGRSYGYGKKTHNDSPADVSLDKQDFPIVDGVTQCQGVAAGYKLATMICAGYPDGRTTILQGDSGGPFVVKDKIVGLASWSRSDFRWYGVFSRLDNDMGDWVRQQVGDTQPAEFGVGVDPSSVRVTAGGAGSVAVKTIAGSAVEDVALSASGLPSGVQASFQPSSVKSGEGSKLSLAVASGTPDGTHQITVTGRAASGVSKQATLTLTIGAGNPGADFALGLSPASVKVSPGAHVSTTVTSQVVGSPADVSLSASGLPSGAQAVFQPASITSGGAAKLTITTSSSTPVGNYSVKVTGTSGSVSRDTTLTLTVGDGGPQPGGLTVALSPSSASVSKGGATFPSISVTGATGAVTLSASGQPAGVGVTFLPSTVNPGGKAMAHVTTSFSTPPGTYRIKITASGGGKSGSADFVLTVS</sequence>
<evidence type="ECO:0000256" key="5">
    <source>
        <dbReference type="ARBA" id="ARBA00038868"/>
    </source>
</evidence>
<dbReference type="PANTHER" id="PTHR24276">
    <property type="entry name" value="POLYSERASE-RELATED"/>
    <property type="match status" value="1"/>
</dbReference>
<feature type="chain" id="PRO_5046967393" description="trypsin" evidence="7">
    <location>
        <begin position="26"/>
        <end position="586"/>
    </location>
</feature>
<keyword evidence="10" id="KW-1185">Reference proteome</keyword>
<dbReference type="Gene3D" id="2.40.10.10">
    <property type="entry name" value="Trypsin-like serine proteases"/>
    <property type="match status" value="1"/>
</dbReference>
<dbReference type="EMBL" id="BMNC01000003">
    <property type="protein sequence ID" value="GGM89107.1"/>
    <property type="molecule type" value="Genomic_DNA"/>
</dbReference>
<feature type="domain" description="Peptidase S1" evidence="8">
    <location>
        <begin position="49"/>
        <end position="278"/>
    </location>
</feature>
<evidence type="ECO:0000313" key="9">
    <source>
        <dbReference type="EMBL" id="GGM89107.1"/>
    </source>
</evidence>
<dbReference type="InterPro" id="IPR001254">
    <property type="entry name" value="Trypsin_dom"/>
</dbReference>
<keyword evidence="6" id="KW-0378">Hydrolase</keyword>
<dbReference type="InterPro" id="IPR043504">
    <property type="entry name" value="Peptidase_S1_PA_chymotrypsin"/>
</dbReference>
<feature type="signal peptide" evidence="7">
    <location>
        <begin position="1"/>
        <end position="25"/>
    </location>
</feature>
<accession>A0ABQ2HT66</accession>
<dbReference type="InterPro" id="IPR009003">
    <property type="entry name" value="Peptidase_S1_PA"/>
</dbReference>
<evidence type="ECO:0000313" key="10">
    <source>
        <dbReference type="Proteomes" id="UP000597656"/>
    </source>
</evidence>
<dbReference type="InterPro" id="IPR001314">
    <property type="entry name" value="Peptidase_S1A"/>
</dbReference>
<keyword evidence="6" id="KW-0645">Protease</keyword>
<reference evidence="10" key="1">
    <citation type="journal article" date="2019" name="Int. J. Syst. Evol. Microbiol.">
        <title>The Global Catalogue of Microorganisms (GCM) 10K type strain sequencing project: providing services to taxonomists for standard genome sequencing and annotation.</title>
        <authorList>
            <consortium name="The Broad Institute Genomics Platform"/>
            <consortium name="The Broad Institute Genome Sequencing Center for Infectious Disease"/>
            <person name="Wu L."/>
            <person name="Ma J."/>
        </authorList>
    </citation>
    <scope>NUCLEOTIDE SEQUENCE [LARGE SCALE GENOMIC DNA]</scope>
    <source>
        <strain evidence="10">CGMCC 4.7319</strain>
    </source>
</reference>
<evidence type="ECO:0000256" key="2">
    <source>
        <dbReference type="ARBA" id="ARBA00022757"/>
    </source>
</evidence>
<dbReference type="PRINTS" id="PR00722">
    <property type="entry name" value="CHYMOTRYPSIN"/>
</dbReference>
<keyword evidence="7" id="KW-0732">Signal</keyword>